<dbReference type="InterPro" id="IPR032781">
    <property type="entry name" value="ABC_tran_Xtn"/>
</dbReference>
<evidence type="ECO:0000313" key="6">
    <source>
        <dbReference type="Proteomes" id="UP000622687"/>
    </source>
</evidence>
<dbReference type="Proteomes" id="UP000622687">
    <property type="component" value="Unassembled WGS sequence"/>
</dbReference>
<proteinExistence type="predicted"/>
<dbReference type="GO" id="GO:0005524">
    <property type="term" value="F:ATP binding"/>
    <property type="evidence" value="ECO:0007669"/>
    <property type="project" value="UniProtKB-KW"/>
</dbReference>
<feature type="coiled-coil region" evidence="3">
    <location>
        <begin position="581"/>
        <end position="631"/>
    </location>
</feature>
<dbReference type="EMBL" id="JAEEGB010000005">
    <property type="protein sequence ID" value="MBI6872122.1"/>
    <property type="molecule type" value="Genomic_DNA"/>
</dbReference>
<feature type="coiled-coil region" evidence="3">
    <location>
        <begin position="248"/>
        <end position="308"/>
    </location>
</feature>
<keyword evidence="3" id="KW-0175">Coiled coil</keyword>
<dbReference type="Pfam" id="PF12848">
    <property type="entry name" value="ABC_tran_Xtn"/>
    <property type="match status" value="1"/>
</dbReference>
<dbReference type="AlphaFoldDB" id="A0A934HWA6"/>
<dbReference type="NCBIfam" id="NF000355">
    <property type="entry name" value="ribo_prot_ABC_F"/>
    <property type="match status" value="1"/>
</dbReference>
<dbReference type="PROSITE" id="PS50893">
    <property type="entry name" value="ABC_TRANSPORTER_2"/>
    <property type="match status" value="2"/>
</dbReference>
<evidence type="ECO:0000256" key="2">
    <source>
        <dbReference type="ARBA" id="ARBA00022840"/>
    </source>
</evidence>
<keyword evidence="2 5" id="KW-0067">ATP-binding</keyword>
<dbReference type="RefSeq" id="WP_211141591.1">
    <property type="nucleotide sequence ID" value="NZ_JAEEGB010000005.1"/>
</dbReference>
<dbReference type="CDD" id="cd03221">
    <property type="entry name" value="ABCF_EF-3"/>
    <property type="match status" value="2"/>
</dbReference>
<feature type="domain" description="ABC transporter" evidence="4">
    <location>
        <begin position="333"/>
        <end position="554"/>
    </location>
</feature>
<dbReference type="InterPro" id="IPR051309">
    <property type="entry name" value="ABCF_ATPase"/>
</dbReference>
<dbReference type="PANTHER" id="PTHR42855:SF2">
    <property type="entry name" value="DRUG RESISTANCE ABC TRANSPORTER,ATP-BINDING PROTEIN"/>
    <property type="match status" value="1"/>
</dbReference>
<protein>
    <submittedName>
        <fullName evidence="5">ABC-F family ATP-binding cassette domain-containing protein</fullName>
    </submittedName>
</protein>
<dbReference type="InterPro" id="IPR003439">
    <property type="entry name" value="ABC_transporter-like_ATP-bd"/>
</dbReference>
<sequence length="636" mass="73596">MIALALNNIKKYYGGTQIIDNMSFEVHEGEKVGIVGKNGCGKSTILKLIMGLEAEYSGNIIIKKDSKLGYVDQLPSYNEDFKVIDVLNLAFNTENEILKNMKKLEDIMENIKEDELDKILKNYNDLQQSYEQIGGYETDERLSKICIGLNITEDFKQRNFSTLSGGEKTTVLLAKVLLQKSDILLLDEPSNHLDLKSIEWLEDFLKNYKGAVLIVSHDRYFLDRVVTKIIEVENMKSKTYLGGYSQYLEQKEKDIELQLAEYNVQQKRINAMEKSIKDLRDWGMKGDNEKFFKRAENIRKRLEKIERVDKPKLENRSMNLNINTGQRSGKDVIKLEDGIKSFKSKIILKDANLHFRYGEKLALIGNNGCGKSTLLKLLLKVLNPQEESEDYILDSGKVQIGTSLEIGYLPQNVVFSNEEFSILECFREDIELPEGKAREYLAKFLFFGENVFKKVKNLSGGERSRLLLSKLMFRKVNTLILDEPTNHLDIVSREVLEDTLKEFKGSILFVSHDRYFINAICSRIVELKDGVLTSYEGNYEYYKLKSNTEPKNEKLTVKKNEDRKIYNKKIKNKETTNEKKAAVIEKRIQELESKINLIEKEMGSCNEYSRLNELHILKEDINLEIEDLMEQWVQIS</sequence>
<keyword evidence="6" id="KW-1185">Reference proteome</keyword>
<dbReference type="InterPro" id="IPR003593">
    <property type="entry name" value="AAA+_ATPase"/>
</dbReference>
<dbReference type="SMART" id="SM00382">
    <property type="entry name" value="AAA"/>
    <property type="match status" value="2"/>
</dbReference>
<dbReference type="GO" id="GO:0016887">
    <property type="term" value="F:ATP hydrolysis activity"/>
    <property type="evidence" value="ECO:0007669"/>
    <property type="project" value="InterPro"/>
</dbReference>
<gene>
    <name evidence="5" type="ORF">I6U51_05290</name>
</gene>
<dbReference type="PROSITE" id="PS00211">
    <property type="entry name" value="ABC_TRANSPORTER_1"/>
    <property type="match status" value="1"/>
</dbReference>
<dbReference type="InterPro" id="IPR017871">
    <property type="entry name" value="ABC_transporter-like_CS"/>
</dbReference>
<dbReference type="PANTHER" id="PTHR42855">
    <property type="entry name" value="ABC TRANSPORTER ATP-BINDING SUBUNIT"/>
    <property type="match status" value="1"/>
</dbReference>
<dbReference type="SUPFAM" id="SSF52540">
    <property type="entry name" value="P-loop containing nucleoside triphosphate hydrolases"/>
    <property type="match status" value="2"/>
</dbReference>
<accession>A0A934HWA6</accession>
<reference evidence="5" key="1">
    <citation type="submission" date="2020-12" db="EMBL/GenBank/DDBJ databases">
        <title>Clostridium thailandense sp. nov., a novel acetogenic bacterium isolated from peat land soil in Thailand.</title>
        <authorList>
            <person name="Chaikitkaew S."/>
            <person name="Birkeland N.K."/>
        </authorList>
    </citation>
    <scope>NUCLEOTIDE SEQUENCE</scope>
    <source>
        <strain evidence="5">DSM 17425</strain>
    </source>
</reference>
<evidence type="ECO:0000256" key="3">
    <source>
        <dbReference type="SAM" id="Coils"/>
    </source>
</evidence>
<evidence type="ECO:0000256" key="1">
    <source>
        <dbReference type="ARBA" id="ARBA00022741"/>
    </source>
</evidence>
<feature type="domain" description="ABC transporter" evidence="4">
    <location>
        <begin position="4"/>
        <end position="259"/>
    </location>
</feature>
<dbReference type="InterPro" id="IPR027417">
    <property type="entry name" value="P-loop_NTPase"/>
</dbReference>
<keyword evidence="1" id="KW-0547">Nucleotide-binding</keyword>
<organism evidence="5 6">
    <name type="scientific">Clostridium aciditolerans</name>
    <dbReference type="NCBI Taxonomy" id="339861"/>
    <lineage>
        <taxon>Bacteria</taxon>
        <taxon>Bacillati</taxon>
        <taxon>Bacillota</taxon>
        <taxon>Clostridia</taxon>
        <taxon>Eubacteriales</taxon>
        <taxon>Clostridiaceae</taxon>
        <taxon>Clostridium</taxon>
    </lineage>
</organism>
<dbReference type="FunFam" id="3.40.50.300:FF:000011">
    <property type="entry name" value="Putative ABC transporter ATP-binding component"/>
    <property type="match status" value="1"/>
</dbReference>
<name>A0A934HWA6_9CLOT</name>
<evidence type="ECO:0000313" key="5">
    <source>
        <dbReference type="EMBL" id="MBI6872122.1"/>
    </source>
</evidence>
<comment type="caution">
    <text evidence="5">The sequence shown here is derived from an EMBL/GenBank/DDBJ whole genome shotgun (WGS) entry which is preliminary data.</text>
</comment>
<dbReference type="Pfam" id="PF00005">
    <property type="entry name" value="ABC_tran"/>
    <property type="match status" value="2"/>
</dbReference>
<dbReference type="Gene3D" id="3.40.50.300">
    <property type="entry name" value="P-loop containing nucleotide triphosphate hydrolases"/>
    <property type="match status" value="2"/>
</dbReference>
<evidence type="ECO:0000259" key="4">
    <source>
        <dbReference type="PROSITE" id="PS50893"/>
    </source>
</evidence>